<proteinExistence type="predicted"/>
<keyword evidence="6" id="KW-1185">Reference proteome</keyword>
<evidence type="ECO:0000259" key="4">
    <source>
        <dbReference type="PROSITE" id="PS50878"/>
    </source>
</evidence>
<dbReference type="RefSeq" id="XP_067520919.1">
    <property type="nucleotide sequence ID" value="XM_067664818.1"/>
</dbReference>
<dbReference type="GO" id="GO:0008270">
    <property type="term" value="F:zinc ion binding"/>
    <property type="evidence" value="ECO:0007669"/>
    <property type="project" value="UniProtKB-KW"/>
</dbReference>
<evidence type="ECO:0000256" key="2">
    <source>
        <dbReference type="PROSITE-ProRule" id="PRU00047"/>
    </source>
</evidence>
<dbReference type="Gene3D" id="2.40.70.10">
    <property type="entry name" value="Acid Proteases"/>
    <property type="match status" value="1"/>
</dbReference>
<evidence type="ECO:0000256" key="1">
    <source>
        <dbReference type="ARBA" id="ARBA00022750"/>
    </source>
</evidence>
<feature type="domain" description="Reverse transcriptase" evidence="4">
    <location>
        <begin position="873"/>
        <end position="1052"/>
    </location>
</feature>
<dbReference type="SMART" id="SM00343">
    <property type="entry name" value="ZnF_C2HC"/>
    <property type="match status" value="1"/>
</dbReference>
<reference evidence="5 6" key="1">
    <citation type="journal article" date="2009" name="PLoS Genet.">
        <title>Genomic analysis of the basal lineage fungus Rhizopus oryzae reveals a whole-genome duplication.</title>
        <authorList>
            <person name="Ma L.-J."/>
            <person name="Ibrahim A.S."/>
            <person name="Skory C."/>
            <person name="Grabherr M.G."/>
            <person name="Burger G."/>
            <person name="Butler M."/>
            <person name="Elias M."/>
            <person name="Idnurm A."/>
            <person name="Lang B.F."/>
            <person name="Sone T."/>
            <person name="Abe A."/>
            <person name="Calvo S.E."/>
            <person name="Corrochano L.M."/>
            <person name="Engels R."/>
            <person name="Fu J."/>
            <person name="Hansberg W."/>
            <person name="Kim J.-M."/>
            <person name="Kodira C.D."/>
            <person name="Koehrsen M.J."/>
            <person name="Liu B."/>
            <person name="Miranda-Saavedra D."/>
            <person name="O'Leary S."/>
            <person name="Ortiz-Castellanos L."/>
            <person name="Poulter R."/>
            <person name="Rodriguez-Romero J."/>
            <person name="Ruiz-Herrera J."/>
            <person name="Shen Y.-Q."/>
            <person name="Zeng Q."/>
            <person name="Galagan J."/>
            <person name="Birren B.W."/>
            <person name="Cuomo C.A."/>
            <person name="Wickes B.L."/>
        </authorList>
    </citation>
    <scope>NUCLEOTIDE SEQUENCE [LARGE SCALE GENOMIC DNA]</scope>
    <source>
        <strain evidence="6">RA 99-880 / ATCC MYA-4621 / FGSC 9543 / NRRL 43880</strain>
    </source>
</reference>
<dbReference type="InParanoid" id="I1CAP3"/>
<evidence type="ECO:0000313" key="6">
    <source>
        <dbReference type="Proteomes" id="UP000009138"/>
    </source>
</evidence>
<sequence>MSTSVNIKSSSSLDKGMLRYLNEPKCFAGGNDYEEATTWLDRMTRLQAATRMSDEEILFVAGDHLVEKAATWWKVVGKKSTDWKSFEEAFKDQYLADREGSWWRQLQTLKQGPKDSIDDVAFRMQELFDLLGNKNHDIQVSMFLDAIDPTIAFEVDKDVTPSTLRDARARAKQVERSIQRYGARPGPSAPVLPDRDVFSVGSRNGYGRDDLSSAVSTMFSLADKLEKLTINLVRANDGMAQENAAASVKPRRGLVCFFCDEEGHKKYDCPKYLARQEEVTGVRTKNANPLLNEQVEIKLVDTVREEAFCDTGEVYVKRRAEGPPSVANGPGRVAKHIVTGGGNAVGSGPGNLVAPLPPSGVYGGAQGNFSADIPVGAPEPSGTLGGTVVPNGQGPAMMGNAHGGVLQNNGMPGGNGMSAHGIPEVIGVNATGGRAINNGGSREVLPSGVIPNKPVKKRTPRKKARRLPVKLRGGRTIWDILDQCKADITATELIALDVKAQKDMVDGIRFLRENKRKLRKPVEAMEVDQGTGVDRVGEAGSATNPAVVNVVDQDWETEDSLSDEASTDLSSMYFEDDGSDDDQASMVSETDDGVSVYCYPYNLQRMKVSSPLRGAIMINDKPVEVVFDTGASVSVIGKGLVDSLGLVPNGDTLPLTGFDNKKGPSSPIVMDVPIRIAGKLRPEHMCIQPTGNDNLCLLGIPWFQAYGIEIDVVNSCVKIPTTSGMVKLQAYTTHLPVPVASMSGGGVGGVVFPVVDSNVSTAATMGSDRQVYMVDASQHHCDNYEEDLLPVGEPIKEEIKFDAENITMGVPDELVEVIERYKNCFSEVSGLGRVKNYVMDIPLVSGATPIRSKPFRMTWQEEEALDAYLEELLDLDIIKPSNGLWTSPCFFIPKKDGTLRLVIDYRRLNKMIKQDAYPLPHIDELLDAVGGATVFSTLDCTSGYHQLPLNPEHAERTGFVTKKGTFSFNVLPFGITTGCSQYQRMMNSVLSKYVGDFILIFLDDILVYSKNMEDHKVHLSLLMEACQEVNLRLKRKKCRFGDSQVEYLGHLITGDGVLPSDYNIDKLR</sequence>
<dbReference type="CDD" id="cd01647">
    <property type="entry name" value="RT_LTR"/>
    <property type="match status" value="1"/>
</dbReference>
<dbReference type="InterPro" id="IPR043128">
    <property type="entry name" value="Rev_trsase/Diguanyl_cyclase"/>
</dbReference>
<dbReference type="VEuPathDB" id="FungiDB:RO3G_10233"/>
<feature type="domain" description="CCHC-type" evidence="3">
    <location>
        <begin position="256"/>
        <end position="271"/>
    </location>
</feature>
<dbReference type="Gene3D" id="3.10.10.10">
    <property type="entry name" value="HIV Type 1 Reverse Transcriptase, subunit A, domain 1"/>
    <property type="match status" value="1"/>
</dbReference>
<dbReference type="CDD" id="cd00303">
    <property type="entry name" value="retropepsin_like"/>
    <property type="match status" value="1"/>
</dbReference>
<dbReference type="PANTHER" id="PTHR24559:SF444">
    <property type="entry name" value="REVERSE TRANSCRIPTASE DOMAIN-CONTAINING PROTEIN"/>
    <property type="match status" value="1"/>
</dbReference>
<dbReference type="OrthoDB" id="5597136at2759"/>
<dbReference type="GeneID" id="93617199"/>
<dbReference type="InterPro" id="IPR043502">
    <property type="entry name" value="DNA/RNA_pol_sf"/>
</dbReference>
<protein>
    <recommendedName>
        <fullName evidence="7">Reverse transcriptase domain-containing protein</fullName>
    </recommendedName>
</protein>
<name>I1CAP3_RHIO9</name>
<dbReference type="InterPro" id="IPR000477">
    <property type="entry name" value="RT_dom"/>
</dbReference>
<dbReference type="InterPro" id="IPR021109">
    <property type="entry name" value="Peptidase_aspartic_dom_sf"/>
</dbReference>
<dbReference type="PROSITE" id="PS50878">
    <property type="entry name" value="RT_POL"/>
    <property type="match status" value="1"/>
</dbReference>
<dbReference type="InterPro" id="IPR005162">
    <property type="entry name" value="Retrotrans_gag_dom"/>
</dbReference>
<dbReference type="InterPro" id="IPR001878">
    <property type="entry name" value="Znf_CCHC"/>
</dbReference>
<evidence type="ECO:0000259" key="3">
    <source>
        <dbReference type="PROSITE" id="PS50158"/>
    </source>
</evidence>
<keyword evidence="2" id="KW-0862">Zinc</keyword>
<dbReference type="SUPFAM" id="SSF56672">
    <property type="entry name" value="DNA/RNA polymerases"/>
    <property type="match status" value="1"/>
</dbReference>
<evidence type="ECO:0000313" key="5">
    <source>
        <dbReference type="EMBL" id="EIE85523.1"/>
    </source>
</evidence>
<keyword evidence="2" id="KW-0863">Zinc-finger</keyword>
<dbReference type="GO" id="GO:0004190">
    <property type="term" value="F:aspartic-type endopeptidase activity"/>
    <property type="evidence" value="ECO:0007669"/>
    <property type="project" value="UniProtKB-KW"/>
</dbReference>
<dbReference type="Gene3D" id="3.30.70.270">
    <property type="match status" value="1"/>
</dbReference>
<keyword evidence="1" id="KW-0378">Hydrolase</keyword>
<keyword evidence="2" id="KW-0479">Metal-binding</keyword>
<dbReference type="SUPFAM" id="SSF57756">
    <property type="entry name" value="Retrovirus zinc finger-like domains"/>
    <property type="match status" value="1"/>
</dbReference>
<dbReference type="InterPro" id="IPR001969">
    <property type="entry name" value="Aspartic_peptidase_AS"/>
</dbReference>
<gene>
    <name evidence="5" type="ORF">RO3G_10233</name>
</gene>
<dbReference type="PROSITE" id="PS50158">
    <property type="entry name" value="ZF_CCHC"/>
    <property type="match status" value="1"/>
</dbReference>
<accession>I1CAP3</accession>
<dbReference type="InterPro" id="IPR053134">
    <property type="entry name" value="RNA-dir_DNA_polymerase"/>
</dbReference>
<dbReference type="InterPro" id="IPR036875">
    <property type="entry name" value="Znf_CCHC_sf"/>
</dbReference>
<dbReference type="Pfam" id="PF00078">
    <property type="entry name" value="RVT_1"/>
    <property type="match status" value="1"/>
</dbReference>
<organism evidence="5 6">
    <name type="scientific">Rhizopus delemar (strain RA 99-880 / ATCC MYA-4621 / FGSC 9543 / NRRL 43880)</name>
    <name type="common">Mucormycosis agent</name>
    <name type="synonym">Rhizopus arrhizus var. delemar</name>
    <dbReference type="NCBI Taxonomy" id="246409"/>
    <lineage>
        <taxon>Eukaryota</taxon>
        <taxon>Fungi</taxon>
        <taxon>Fungi incertae sedis</taxon>
        <taxon>Mucoromycota</taxon>
        <taxon>Mucoromycotina</taxon>
        <taxon>Mucoromycetes</taxon>
        <taxon>Mucorales</taxon>
        <taxon>Mucorineae</taxon>
        <taxon>Rhizopodaceae</taxon>
        <taxon>Rhizopus</taxon>
    </lineage>
</organism>
<dbReference type="Pfam" id="PF03732">
    <property type="entry name" value="Retrotrans_gag"/>
    <property type="match status" value="1"/>
</dbReference>
<dbReference type="PROSITE" id="PS00141">
    <property type="entry name" value="ASP_PROTEASE"/>
    <property type="match status" value="1"/>
</dbReference>
<dbReference type="AlphaFoldDB" id="I1CAP3"/>
<evidence type="ECO:0008006" key="7">
    <source>
        <dbReference type="Google" id="ProtNLM"/>
    </source>
</evidence>
<dbReference type="Pfam" id="PF13650">
    <property type="entry name" value="Asp_protease_2"/>
    <property type="match status" value="1"/>
</dbReference>
<dbReference type="GO" id="GO:0003676">
    <property type="term" value="F:nucleic acid binding"/>
    <property type="evidence" value="ECO:0007669"/>
    <property type="project" value="InterPro"/>
</dbReference>
<keyword evidence="1" id="KW-0645">Protease</keyword>
<dbReference type="Proteomes" id="UP000009138">
    <property type="component" value="Unassembled WGS sequence"/>
</dbReference>
<dbReference type="GO" id="GO:0006508">
    <property type="term" value="P:proteolysis"/>
    <property type="evidence" value="ECO:0007669"/>
    <property type="project" value="InterPro"/>
</dbReference>
<dbReference type="PANTHER" id="PTHR24559">
    <property type="entry name" value="TRANSPOSON TY3-I GAG-POL POLYPROTEIN"/>
    <property type="match status" value="1"/>
</dbReference>
<keyword evidence="1" id="KW-0064">Aspartyl protease</keyword>
<dbReference type="EMBL" id="CH476739">
    <property type="protein sequence ID" value="EIE85523.1"/>
    <property type="molecule type" value="Genomic_DNA"/>
</dbReference>
<dbReference type="eggNOG" id="KOG0017">
    <property type="taxonomic scope" value="Eukaryota"/>
</dbReference>
<dbReference type="SUPFAM" id="SSF50630">
    <property type="entry name" value="Acid proteases"/>
    <property type="match status" value="1"/>
</dbReference>
<dbReference type="STRING" id="246409.I1CAP3"/>